<protein>
    <submittedName>
        <fullName evidence="2">CHAD domain-containing protein</fullName>
    </submittedName>
</protein>
<comment type="caution">
    <text evidence="2">The sequence shown here is derived from an EMBL/GenBank/DDBJ whole genome shotgun (WGS) entry which is preliminary data.</text>
</comment>
<accession>A0A917TEL2</accession>
<dbReference type="PANTHER" id="PTHR39339">
    <property type="entry name" value="SLR1444 PROTEIN"/>
    <property type="match status" value="1"/>
</dbReference>
<dbReference type="SUPFAM" id="SSF55154">
    <property type="entry name" value="CYTH-like phosphatases"/>
    <property type="match status" value="1"/>
</dbReference>
<gene>
    <name evidence="2" type="ORF">GCM10007977_021480</name>
</gene>
<proteinExistence type="predicted"/>
<evidence type="ECO:0000313" key="2">
    <source>
        <dbReference type="EMBL" id="GGM19927.1"/>
    </source>
</evidence>
<dbReference type="Proteomes" id="UP000642070">
    <property type="component" value="Unassembled WGS sequence"/>
</dbReference>
<dbReference type="SMART" id="SM00880">
    <property type="entry name" value="CHAD"/>
    <property type="match status" value="1"/>
</dbReference>
<organism evidence="2 3">
    <name type="scientific">Dactylosporangium sucinum</name>
    <dbReference type="NCBI Taxonomy" id="1424081"/>
    <lineage>
        <taxon>Bacteria</taxon>
        <taxon>Bacillati</taxon>
        <taxon>Actinomycetota</taxon>
        <taxon>Actinomycetes</taxon>
        <taxon>Micromonosporales</taxon>
        <taxon>Micromonosporaceae</taxon>
        <taxon>Dactylosporangium</taxon>
    </lineage>
</organism>
<dbReference type="InterPro" id="IPR007899">
    <property type="entry name" value="CHAD_dom"/>
</dbReference>
<dbReference type="Pfam" id="PF05235">
    <property type="entry name" value="CHAD"/>
    <property type="match status" value="1"/>
</dbReference>
<keyword evidence="3" id="KW-1185">Reference proteome</keyword>
<evidence type="ECO:0000259" key="1">
    <source>
        <dbReference type="PROSITE" id="PS51708"/>
    </source>
</evidence>
<feature type="domain" description="CHAD" evidence="1">
    <location>
        <begin position="187"/>
        <end position="479"/>
    </location>
</feature>
<reference evidence="2" key="2">
    <citation type="submission" date="2020-09" db="EMBL/GenBank/DDBJ databases">
        <authorList>
            <person name="Sun Q."/>
            <person name="Ohkuma M."/>
        </authorList>
    </citation>
    <scope>NUCLEOTIDE SEQUENCE</scope>
    <source>
        <strain evidence="2">JCM 19831</strain>
    </source>
</reference>
<sequence>MLRFVADGDFAVPDLSQAGPPATVRSIYYDTPDRWLARSGVSLRYRSGEDWTVRLPAPKSGLEYDYSLPVTGAGVIPPELLDLVTAHRRSAGLAAAVTLRTRRTVHKLGFAEVVHDDVSVLDGRRVVSRFHEIEVVPREDRPKQLRRLEEALLDAGATVDDGVPEHVRALGPLQPAPLVRPAALPPKARAGEVVTEAIRRGVARIVDHDAFARLRETMPNGDTPVHQMRVGTRRLRSDLQTFQALLDPVWTAGLRGELSWLAEALGGARDVEVLRDRLRRTAASDPLAPLDEAAVERIDAALAERHEEALAVLDGALHDPRYVLLLDALVEAAATPRFTALAAERAADVLPGIVRRPWRRLVVGGGAAPGAGELTPDLPDDEWHEVRKRAKRARYAADAVSGVVGEDAVLLAKAIARAQGVLGEHQDAAIAADTWLDIAAADLDDHAMAVTAGRLAERERAAVTRSRAAFPAVWAAVIEEKNIAWLR</sequence>
<dbReference type="Gene3D" id="2.40.320.10">
    <property type="entry name" value="Hypothetical Protein Pfu-838710-001"/>
    <property type="match status" value="1"/>
</dbReference>
<evidence type="ECO:0000313" key="3">
    <source>
        <dbReference type="Proteomes" id="UP000642070"/>
    </source>
</evidence>
<dbReference type="EMBL" id="BMPI01000008">
    <property type="protein sequence ID" value="GGM19927.1"/>
    <property type="molecule type" value="Genomic_DNA"/>
</dbReference>
<dbReference type="Gene3D" id="1.40.20.10">
    <property type="entry name" value="CHAD domain"/>
    <property type="match status" value="1"/>
</dbReference>
<dbReference type="InterPro" id="IPR033469">
    <property type="entry name" value="CYTH-like_dom_sf"/>
</dbReference>
<dbReference type="Pfam" id="PF01928">
    <property type="entry name" value="CYTH"/>
    <property type="match status" value="1"/>
</dbReference>
<dbReference type="RefSeq" id="WP_190249606.1">
    <property type="nucleotide sequence ID" value="NZ_BMPI01000008.1"/>
</dbReference>
<reference evidence="2" key="1">
    <citation type="journal article" date="2014" name="Int. J. Syst. Evol. Microbiol.">
        <title>Complete genome sequence of Corynebacterium casei LMG S-19264T (=DSM 44701T), isolated from a smear-ripened cheese.</title>
        <authorList>
            <consortium name="US DOE Joint Genome Institute (JGI-PGF)"/>
            <person name="Walter F."/>
            <person name="Albersmeier A."/>
            <person name="Kalinowski J."/>
            <person name="Ruckert C."/>
        </authorList>
    </citation>
    <scope>NUCLEOTIDE SEQUENCE</scope>
    <source>
        <strain evidence="2">JCM 19831</strain>
    </source>
</reference>
<dbReference type="PANTHER" id="PTHR39339:SF1">
    <property type="entry name" value="CHAD DOMAIN-CONTAINING PROTEIN"/>
    <property type="match status" value="1"/>
</dbReference>
<dbReference type="InterPro" id="IPR038186">
    <property type="entry name" value="CHAD_dom_sf"/>
</dbReference>
<dbReference type="InterPro" id="IPR023577">
    <property type="entry name" value="CYTH_domain"/>
</dbReference>
<dbReference type="PROSITE" id="PS51708">
    <property type="entry name" value="CHAD"/>
    <property type="match status" value="1"/>
</dbReference>
<dbReference type="AlphaFoldDB" id="A0A917TEL2"/>
<name>A0A917TEL2_9ACTN</name>